<evidence type="ECO:0000256" key="1">
    <source>
        <dbReference type="SAM" id="Phobius"/>
    </source>
</evidence>
<dbReference type="KEGG" id="aia:AWH56_006730"/>
<reference evidence="3 4" key="3">
    <citation type="journal article" date="2019" name="Int. J. Syst. Evol. Microbiol.">
        <title>Anaerobacillus isosaccharinicus sp. nov., an alkaliphilic bacterium which degrades isosaccharinic acid.</title>
        <authorList>
            <person name="Bassil N.M."/>
            <person name="Lloyd J.R."/>
        </authorList>
    </citation>
    <scope>NUCLEOTIDE SEQUENCE [LARGE SCALE GENOMIC DNA]</scope>
    <source>
        <strain evidence="3 4">NB2006</strain>
    </source>
</reference>
<protein>
    <submittedName>
        <fullName evidence="2">Uncharacterized protein</fullName>
    </submittedName>
</protein>
<accession>A0A1S2MDB9</accession>
<reference evidence="2 4" key="1">
    <citation type="submission" date="2016-10" db="EMBL/GenBank/DDBJ databases">
        <title>Draft genome sequences of four alkaliphilic bacteria belonging to the Anaerobacillus genus.</title>
        <authorList>
            <person name="Bassil N.M."/>
            <person name="Lloyd J.R."/>
        </authorList>
    </citation>
    <scope>NUCLEOTIDE SEQUENCE [LARGE SCALE GENOMIC DNA]</scope>
    <source>
        <strain evidence="2 4">NB2006</strain>
    </source>
</reference>
<dbReference type="RefSeq" id="WP_071316158.1">
    <property type="nucleotide sequence ID" value="NZ_CP063356.2"/>
</dbReference>
<name>A0A1S2MDB9_9BACI</name>
<evidence type="ECO:0000313" key="2">
    <source>
        <dbReference type="EMBL" id="OIJ22600.1"/>
    </source>
</evidence>
<organism evidence="2 4">
    <name type="scientific">Anaerobacillus isosaccharinicus</name>
    <dbReference type="NCBI Taxonomy" id="1532552"/>
    <lineage>
        <taxon>Bacteria</taxon>
        <taxon>Bacillati</taxon>
        <taxon>Bacillota</taxon>
        <taxon>Bacilli</taxon>
        <taxon>Bacillales</taxon>
        <taxon>Bacillaceae</taxon>
        <taxon>Anaerobacillus</taxon>
    </lineage>
</organism>
<dbReference type="AlphaFoldDB" id="A0A1S2MDB9"/>
<feature type="transmembrane region" description="Helical" evidence="1">
    <location>
        <begin position="6"/>
        <end position="28"/>
    </location>
</feature>
<dbReference type="EMBL" id="LQXD01000043">
    <property type="protein sequence ID" value="OIJ22600.1"/>
    <property type="molecule type" value="Genomic_DNA"/>
</dbReference>
<proteinExistence type="predicted"/>
<keyword evidence="4" id="KW-1185">Reference proteome</keyword>
<dbReference type="EMBL" id="CP063356">
    <property type="protein sequence ID" value="QOY37320.1"/>
    <property type="molecule type" value="Genomic_DNA"/>
</dbReference>
<reference evidence="3 4" key="2">
    <citation type="journal article" date="2017" name="Genome Announc.">
        <title>Draft Genome Sequences of Four Alkaliphilic Bacteria Belonging to the Anaerobacillus Genus.</title>
        <authorList>
            <person name="Bassil N.M."/>
            <person name="Lloyd J.R."/>
        </authorList>
    </citation>
    <scope>NUCLEOTIDE SEQUENCE [LARGE SCALE GENOMIC DNA]</scope>
    <source>
        <strain evidence="3 4">NB2006</strain>
    </source>
</reference>
<evidence type="ECO:0000313" key="3">
    <source>
        <dbReference type="EMBL" id="QOY37320.1"/>
    </source>
</evidence>
<evidence type="ECO:0000313" key="4">
    <source>
        <dbReference type="Proteomes" id="UP000180175"/>
    </source>
</evidence>
<dbReference type="Proteomes" id="UP000180175">
    <property type="component" value="Chromosome"/>
</dbReference>
<gene>
    <name evidence="3" type="ORF">AWH56_006730</name>
    <name evidence="2" type="ORF">AWH56_05410</name>
</gene>
<keyword evidence="1" id="KW-0472">Membrane</keyword>
<keyword evidence="1" id="KW-0812">Transmembrane</keyword>
<keyword evidence="1" id="KW-1133">Transmembrane helix</keyword>
<sequence length="95" mass="11366">MMSITAIITITIILGFLLFCTYIYLVIIKVRNTKIIHKKQSWMDQHQEEIEAYLLHGDIEKITFRPTKSYHFSALEDYFSLYLTNYKPELFIENL</sequence>
<reference evidence="3" key="4">
    <citation type="submission" date="2020-10" db="EMBL/GenBank/DDBJ databases">
        <authorList>
            <person name="Bassil N.M."/>
            <person name="Lloyd J.R."/>
        </authorList>
    </citation>
    <scope>NUCLEOTIDE SEQUENCE</scope>
    <source>
        <strain evidence="3">NB2006</strain>
    </source>
</reference>